<name>A0A923IZ31_9ACTO</name>
<feature type="transmembrane region" description="Helical" evidence="8">
    <location>
        <begin position="189"/>
        <end position="213"/>
    </location>
</feature>
<dbReference type="Pfam" id="PF00953">
    <property type="entry name" value="Glycos_transf_4"/>
    <property type="match status" value="1"/>
</dbReference>
<evidence type="ECO:0000256" key="1">
    <source>
        <dbReference type="ARBA" id="ARBA00004651"/>
    </source>
</evidence>
<dbReference type="EC" id="2.7.8.33" evidence="9"/>
<feature type="transmembrane region" description="Helical" evidence="8">
    <location>
        <begin position="310"/>
        <end position="332"/>
    </location>
</feature>
<dbReference type="GO" id="GO:0046872">
    <property type="term" value="F:metal ion binding"/>
    <property type="evidence" value="ECO:0007669"/>
    <property type="project" value="UniProtKB-KW"/>
</dbReference>
<dbReference type="PROSITE" id="PS01348">
    <property type="entry name" value="MRAY_2"/>
    <property type="match status" value="1"/>
</dbReference>
<dbReference type="GO" id="GO:0071555">
    <property type="term" value="P:cell wall organization"/>
    <property type="evidence" value="ECO:0007669"/>
    <property type="project" value="TreeGrafter"/>
</dbReference>
<keyword evidence="3 9" id="KW-0808">Transferase</keyword>
<dbReference type="RefSeq" id="WP_184453021.1">
    <property type="nucleotide sequence ID" value="NZ_JACHMK010000001.1"/>
</dbReference>
<keyword evidence="5 8" id="KW-1133">Transmembrane helix</keyword>
<sequence>MKVYVLLTLIAMGVTLLMTPLVRWACLRWGIVPELRSRDIQKAPIPRLGGIAMTIGLVVTLLIASRIPYMAPLYATSVPWAVMFAASAMCLLGVIDDVIELDWMTKLSGQILIAGVMAYAGVQLVSFPIFGVTIGSSRLSLIVTVVLVVGIVNAVNFIDGLDGLAAGMVAIGAGVFFVYSYMLSRLMGAASYATTASLIVVALVGVCVGFLWFNFHPSSIMMGGGAETLGLVLAAAGIIVTGQIDPALLGRQQVLVGVLPIILPLSVIFMPILDLVVTSIRRIRKGKSPFKADRSHFHDRLILRGHSHRAVVAILWMWTALVCVPAVGLLVFDWTRVLWFALPAYAIGATITASEFPAAHHRPSARPQREGDARE</sequence>
<evidence type="ECO:0000313" key="9">
    <source>
        <dbReference type="EMBL" id="MBB6334941.1"/>
    </source>
</evidence>
<keyword evidence="4 8" id="KW-0812">Transmembrane</keyword>
<feature type="transmembrane region" description="Helical" evidence="8">
    <location>
        <begin position="165"/>
        <end position="183"/>
    </location>
</feature>
<comment type="caution">
    <text evidence="9">The sequence shown here is derived from an EMBL/GenBank/DDBJ whole genome shotgun (WGS) entry which is preliminary data.</text>
</comment>
<feature type="transmembrane region" description="Helical" evidence="8">
    <location>
        <begin position="220"/>
        <end position="242"/>
    </location>
</feature>
<comment type="cofactor">
    <cofactor evidence="7">
        <name>Mg(2+)</name>
        <dbReference type="ChEBI" id="CHEBI:18420"/>
    </cofactor>
</comment>
<organism evidence="9 10">
    <name type="scientific">Schaalia hyovaginalis</name>
    <dbReference type="NCBI Taxonomy" id="29316"/>
    <lineage>
        <taxon>Bacteria</taxon>
        <taxon>Bacillati</taxon>
        <taxon>Actinomycetota</taxon>
        <taxon>Actinomycetes</taxon>
        <taxon>Actinomycetales</taxon>
        <taxon>Actinomycetaceae</taxon>
        <taxon>Schaalia</taxon>
    </lineage>
</organism>
<evidence type="ECO:0000256" key="4">
    <source>
        <dbReference type="ARBA" id="ARBA00022692"/>
    </source>
</evidence>
<dbReference type="InterPro" id="IPR018480">
    <property type="entry name" value="PNAcMuramoyl-5peptid_Trfase_CS"/>
</dbReference>
<evidence type="ECO:0000256" key="2">
    <source>
        <dbReference type="ARBA" id="ARBA00022475"/>
    </source>
</evidence>
<protein>
    <submittedName>
        <fullName evidence="9">UDP-GlcNAc:undecaprenyl-phosphate GlcNAc-1-phosphate transferase</fullName>
        <ecNumber evidence="9">2.7.8.33</ecNumber>
    </submittedName>
</protein>
<reference evidence="9" key="1">
    <citation type="submission" date="2020-08" db="EMBL/GenBank/DDBJ databases">
        <title>Sequencing the genomes of 1000 actinobacteria strains.</title>
        <authorList>
            <person name="Klenk H.-P."/>
        </authorList>
    </citation>
    <scope>NUCLEOTIDE SEQUENCE</scope>
    <source>
        <strain evidence="9">DSM 10695</strain>
    </source>
</reference>
<dbReference type="GO" id="GO:0036380">
    <property type="term" value="F:UDP-N-acetylglucosamine-undecaprenyl-phosphate N-acetylglucosaminephosphotransferase activity"/>
    <property type="evidence" value="ECO:0007669"/>
    <property type="project" value="UniProtKB-EC"/>
</dbReference>
<proteinExistence type="predicted"/>
<feature type="transmembrane region" description="Helical" evidence="8">
    <location>
        <begin position="6"/>
        <end position="27"/>
    </location>
</feature>
<keyword evidence="7" id="KW-0479">Metal-binding</keyword>
<keyword evidence="10" id="KW-1185">Reference proteome</keyword>
<dbReference type="PANTHER" id="PTHR22926">
    <property type="entry name" value="PHOSPHO-N-ACETYLMURAMOYL-PENTAPEPTIDE-TRANSFERASE"/>
    <property type="match status" value="1"/>
</dbReference>
<evidence type="ECO:0000256" key="5">
    <source>
        <dbReference type="ARBA" id="ARBA00022989"/>
    </source>
</evidence>
<dbReference type="AlphaFoldDB" id="A0A923IZ31"/>
<dbReference type="InterPro" id="IPR000715">
    <property type="entry name" value="Glycosyl_transferase_4"/>
</dbReference>
<feature type="binding site" evidence="7">
    <location>
        <position position="156"/>
    </location>
    <ligand>
        <name>Mg(2+)</name>
        <dbReference type="ChEBI" id="CHEBI:18420"/>
    </ligand>
</feature>
<feature type="transmembrane region" description="Helical" evidence="8">
    <location>
        <begin position="254"/>
        <end position="277"/>
    </location>
</feature>
<evidence type="ECO:0000256" key="8">
    <source>
        <dbReference type="SAM" id="Phobius"/>
    </source>
</evidence>
<evidence type="ECO:0000256" key="3">
    <source>
        <dbReference type="ARBA" id="ARBA00022679"/>
    </source>
</evidence>
<accession>A0A923IZ31</accession>
<dbReference type="Proteomes" id="UP000617426">
    <property type="component" value="Unassembled WGS sequence"/>
</dbReference>
<comment type="subcellular location">
    <subcellularLocation>
        <location evidence="1">Cell membrane</location>
        <topology evidence="1">Multi-pass membrane protein</topology>
    </subcellularLocation>
</comment>
<dbReference type="EMBL" id="JACHMK010000001">
    <property type="protein sequence ID" value="MBB6334941.1"/>
    <property type="molecule type" value="Genomic_DNA"/>
</dbReference>
<evidence type="ECO:0000256" key="7">
    <source>
        <dbReference type="PIRSR" id="PIRSR600715-1"/>
    </source>
</evidence>
<dbReference type="GO" id="GO:0044038">
    <property type="term" value="P:cell wall macromolecule biosynthetic process"/>
    <property type="evidence" value="ECO:0007669"/>
    <property type="project" value="TreeGrafter"/>
</dbReference>
<feature type="transmembrane region" description="Helical" evidence="8">
    <location>
        <begin position="80"/>
        <end position="99"/>
    </location>
</feature>
<feature type="transmembrane region" description="Helical" evidence="8">
    <location>
        <begin position="48"/>
        <end position="68"/>
    </location>
</feature>
<dbReference type="GO" id="GO:0009103">
    <property type="term" value="P:lipopolysaccharide biosynthetic process"/>
    <property type="evidence" value="ECO:0007669"/>
    <property type="project" value="TreeGrafter"/>
</dbReference>
<evidence type="ECO:0000256" key="6">
    <source>
        <dbReference type="ARBA" id="ARBA00023136"/>
    </source>
</evidence>
<dbReference type="CDD" id="cd06853">
    <property type="entry name" value="GT_WecA_like"/>
    <property type="match status" value="1"/>
</dbReference>
<keyword evidence="6 8" id="KW-0472">Membrane</keyword>
<feature type="transmembrane region" description="Helical" evidence="8">
    <location>
        <begin position="111"/>
        <end position="133"/>
    </location>
</feature>
<evidence type="ECO:0000313" key="10">
    <source>
        <dbReference type="Proteomes" id="UP000617426"/>
    </source>
</evidence>
<gene>
    <name evidence="9" type="ORF">HD592_001506</name>
</gene>
<keyword evidence="2" id="KW-1003">Cell membrane</keyword>
<keyword evidence="7" id="KW-0460">Magnesium</keyword>
<dbReference type="GO" id="GO:0005886">
    <property type="term" value="C:plasma membrane"/>
    <property type="evidence" value="ECO:0007669"/>
    <property type="project" value="UniProtKB-SubCell"/>
</dbReference>
<feature type="transmembrane region" description="Helical" evidence="8">
    <location>
        <begin position="139"/>
        <end position="158"/>
    </location>
</feature>
<dbReference type="PANTHER" id="PTHR22926:SF3">
    <property type="entry name" value="UNDECAPRENYL-PHOSPHATE ALPHA-N-ACETYLGLUCOSAMINYL 1-PHOSPHATE TRANSFERASE"/>
    <property type="match status" value="1"/>
</dbReference>
<feature type="transmembrane region" description="Helical" evidence="8">
    <location>
        <begin position="338"/>
        <end position="359"/>
    </location>
</feature>